<gene>
    <name evidence="2" type="ORF">VIBR0546_10069</name>
</gene>
<feature type="domain" description="STAS" evidence="1">
    <location>
        <begin position="1"/>
        <end position="103"/>
    </location>
</feature>
<dbReference type="PANTHER" id="PTHR35849:SF2">
    <property type="entry name" value="BLR2341 PROTEIN"/>
    <property type="match status" value="1"/>
</dbReference>
<protein>
    <recommendedName>
        <fullName evidence="1">STAS domain-containing protein</fullName>
    </recommendedName>
</protein>
<name>E8LVU3_9VIBR</name>
<dbReference type="PANTHER" id="PTHR35849">
    <property type="entry name" value="BLR2341 PROTEIN"/>
    <property type="match status" value="1"/>
</dbReference>
<dbReference type="InterPro" id="IPR002645">
    <property type="entry name" value="STAS_dom"/>
</dbReference>
<keyword evidence="3" id="KW-1185">Reference proteome</keyword>
<accession>E8LVU3</accession>
<dbReference type="Gene3D" id="3.30.750.24">
    <property type="entry name" value="STAS domain"/>
    <property type="match status" value="1"/>
</dbReference>
<dbReference type="AlphaFoldDB" id="E8LVU3"/>
<sequence>MKVEDMECLLPESLDISTVLDSASDYKAWLTQDTHQIQIDASHVNRLDAAGLQALLALFLSAKSNQIDIQLVKPTPLLIEGINTLGLRDQFEINSEVGELQHD</sequence>
<organism evidence="2 3">
    <name type="scientific">Vibrio brasiliensis LMG 20546</name>
    <dbReference type="NCBI Taxonomy" id="945543"/>
    <lineage>
        <taxon>Bacteria</taxon>
        <taxon>Pseudomonadati</taxon>
        <taxon>Pseudomonadota</taxon>
        <taxon>Gammaproteobacteria</taxon>
        <taxon>Vibrionales</taxon>
        <taxon>Vibrionaceae</taxon>
        <taxon>Vibrio</taxon>
        <taxon>Vibrio oreintalis group</taxon>
    </lineage>
</organism>
<dbReference type="SUPFAM" id="SSF52091">
    <property type="entry name" value="SpoIIaa-like"/>
    <property type="match status" value="1"/>
</dbReference>
<reference evidence="2 3" key="1">
    <citation type="journal article" date="2012" name="Int. J. Syst. Evol. Microbiol.">
        <title>Vibrio caribbeanicus sp. nov., isolated from the marine sponge Scleritoderma cyanea.</title>
        <authorList>
            <person name="Hoffmann M."/>
            <person name="Monday S.R."/>
            <person name="Allard M.W."/>
            <person name="Strain E.A."/>
            <person name="Whittaker P."/>
            <person name="Naum M."/>
            <person name="McCarthy P.J."/>
            <person name="Lopez J.V."/>
            <person name="Fischer M."/>
            <person name="Brown E.W."/>
        </authorList>
    </citation>
    <scope>NUCLEOTIDE SEQUENCE [LARGE SCALE GENOMIC DNA]</scope>
    <source>
        <strain evidence="2 3">LMG 20546</strain>
    </source>
</reference>
<dbReference type="EMBL" id="AEVS01000073">
    <property type="protein sequence ID" value="EGA65199.1"/>
    <property type="molecule type" value="Genomic_DNA"/>
</dbReference>
<evidence type="ECO:0000313" key="2">
    <source>
        <dbReference type="EMBL" id="EGA65199.1"/>
    </source>
</evidence>
<dbReference type="InterPro" id="IPR052746">
    <property type="entry name" value="MlaB_ABC_Transporter"/>
</dbReference>
<dbReference type="InterPro" id="IPR036513">
    <property type="entry name" value="STAS_dom_sf"/>
</dbReference>
<dbReference type="eggNOG" id="COG1366">
    <property type="taxonomic scope" value="Bacteria"/>
</dbReference>
<proteinExistence type="predicted"/>
<evidence type="ECO:0000259" key="1">
    <source>
        <dbReference type="PROSITE" id="PS50801"/>
    </source>
</evidence>
<dbReference type="Proteomes" id="UP000004371">
    <property type="component" value="Unassembled WGS sequence"/>
</dbReference>
<comment type="caution">
    <text evidence="2">The sequence shown here is derived from an EMBL/GenBank/DDBJ whole genome shotgun (WGS) entry which is preliminary data.</text>
</comment>
<dbReference type="InterPro" id="IPR058548">
    <property type="entry name" value="MlaB-like_STAS"/>
</dbReference>
<dbReference type="PROSITE" id="PS50801">
    <property type="entry name" value="STAS"/>
    <property type="match status" value="1"/>
</dbReference>
<dbReference type="Pfam" id="PF13466">
    <property type="entry name" value="STAS_2"/>
    <property type="match status" value="1"/>
</dbReference>
<evidence type="ECO:0000313" key="3">
    <source>
        <dbReference type="Proteomes" id="UP000004371"/>
    </source>
</evidence>
<dbReference type="STRING" id="945543.VIBR0546_10069"/>